<protein>
    <submittedName>
        <fullName evidence="3">RING-type domain-containing protein</fullName>
    </submittedName>
</protein>
<feature type="region of interest" description="Disordered" evidence="1">
    <location>
        <begin position="1"/>
        <end position="31"/>
    </location>
</feature>
<dbReference type="WBParaSite" id="jg7248">
    <property type="protein sequence ID" value="jg7248"/>
    <property type="gene ID" value="jg7248"/>
</dbReference>
<keyword evidence="2" id="KW-1185">Reference proteome</keyword>
<dbReference type="InterPro" id="IPR013083">
    <property type="entry name" value="Znf_RING/FYVE/PHD"/>
</dbReference>
<proteinExistence type="predicted"/>
<dbReference type="Gene3D" id="3.30.40.10">
    <property type="entry name" value="Zinc/RING finger domain, C3HC4 (zinc finger)"/>
    <property type="match status" value="1"/>
</dbReference>
<name>A0A915EKF6_9BILA</name>
<reference evidence="3" key="1">
    <citation type="submission" date="2022-11" db="UniProtKB">
        <authorList>
            <consortium name="WormBaseParasite"/>
        </authorList>
    </citation>
    <scope>IDENTIFICATION</scope>
</reference>
<organism evidence="2 3">
    <name type="scientific">Ditylenchus dipsaci</name>
    <dbReference type="NCBI Taxonomy" id="166011"/>
    <lineage>
        <taxon>Eukaryota</taxon>
        <taxon>Metazoa</taxon>
        <taxon>Ecdysozoa</taxon>
        <taxon>Nematoda</taxon>
        <taxon>Chromadorea</taxon>
        <taxon>Rhabditida</taxon>
        <taxon>Tylenchina</taxon>
        <taxon>Tylenchomorpha</taxon>
        <taxon>Sphaerularioidea</taxon>
        <taxon>Anguinidae</taxon>
        <taxon>Anguininae</taxon>
        <taxon>Ditylenchus</taxon>
    </lineage>
</organism>
<dbReference type="AlphaFoldDB" id="A0A915EKF6"/>
<feature type="compositionally biased region" description="Basic residues" evidence="1">
    <location>
        <begin position="1"/>
        <end position="12"/>
    </location>
</feature>
<evidence type="ECO:0000313" key="3">
    <source>
        <dbReference type="WBParaSite" id="jg7248"/>
    </source>
</evidence>
<sequence>MTQRKTKGRKRGPTITDRFTSGGSSRSGRRCRQRFATYSGMELSSSECSSLASLTPSKNEEGIKVEALEEIDQTVDSAVANHFSSGNNFRSKRNCKRKFVNCSGMEPSSSESSSPASLVSSKNEDVVEELKTECFRENDVDQIEQAPSYDHCASPAYLNSCVSVSYGEAEEEIARGCVFDASSSVEVLSACSAPTCYLEEEDDVEVIGEQARQEDDEPMQYLDEEEDIVVDGPALFDQSVSNESHDENSSGGSEVGLATMRAARPEDHAEHGGLPDELAQDAVFNEGSSSDDLVPEDILPRARRSAAGNAARRIRMISNHEANFAVRGENDEVAAFFEQEQVINLSDISLPSSSDDDFGGVRGISEKVTCIICAEEDAVNPVKTICCGQNIGCKKCAKQWYRTTNISHLNSSSPLSRGQSHRNHKRCLFCREDWSSKMLVTKC</sequence>
<evidence type="ECO:0000256" key="1">
    <source>
        <dbReference type="SAM" id="MobiDB-lite"/>
    </source>
</evidence>
<accession>A0A915EKF6</accession>
<dbReference type="Proteomes" id="UP000887574">
    <property type="component" value="Unplaced"/>
</dbReference>
<evidence type="ECO:0000313" key="2">
    <source>
        <dbReference type="Proteomes" id="UP000887574"/>
    </source>
</evidence>